<reference evidence="1 2" key="1">
    <citation type="submission" date="2024-02" db="EMBL/GenBank/DDBJ databases">
        <title>Chromosome-level genome assembly of the Eurasian Minnow (Phoxinus phoxinus).</title>
        <authorList>
            <person name="Oriowo T.O."/>
            <person name="Martin S."/>
            <person name="Stange M."/>
            <person name="Chrysostomakis Y."/>
            <person name="Brown T."/>
            <person name="Winkler S."/>
            <person name="Kukowka S."/>
            <person name="Myers E.W."/>
            <person name="Bohne A."/>
        </authorList>
    </citation>
    <scope>NUCLEOTIDE SEQUENCE [LARGE SCALE GENOMIC DNA]</scope>
    <source>
        <strain evidence="1">ZFMK-TIS-60720</strain>
        <tissue evidence="1">Whole Organism</tissue>
    </source>
</reference>
<proteinExistence type="predicted"/>
<sequence>MGTQGNTNEKSFICNNTGTITSVAGGVAASACMATPVPVHPIVKGGVCSAVGDFAKDKTSSYLNNSVCNPTSNGQK</sequence>
<comment type="caution">
    <text evidence="1">The sequence shown here is derived from an EMBL/GenBank/DDBJ whole genome shotgun (WGS) entry which is preliminary data.</text>
</comment>
<dbReference type="Proteomes" id="UP001364617">
    <property type="component" value="Unassembled WGS sequence"/>
</dbReference>
<organism evidence="1 2">
    <name type="scientific">Phoxinus phoxinus</name>
    <name type="common">Eurasian minnow</name>
    <dbReference type="NCBI Taxonomy" id="58324"/>
    <lineage>
        <taxon>Eukaryota</taxon>
        <taxon>Metazoa</taxon>
        <taxon>Chordata</taxon>
        <taxon>Craniata</taxon>
        <taxon>Vertebrata</taxon>
        <taxon>Euteleostomi</taxon>
        <taxon>Actinopterygii</taxon>
        <taxon>Neopterygii</taxon>
        <taxon>Teleostei</taxon>
        <taxon>Ostariophysi</taxon>
        <taxon>Cypriniformes</taxon>
        <taxon>Leuciscidae</taxon>
        <taxon>Phoxininae</taxon>
        <taxon>Phoxinus</taxon>
    </lineage>
</organism>
<dbReference type="EMBL" id="JAYKXH010000018">
    <property type="protein sequence ID" value="KAK7137223.1"/>
    <property type="molecule type" value="Genomic_DNA"/>
</dbReference>
<name>A0AAN9GXH9_9TELE</name>
<gene>
    <name evidence="1" type="ORF">R3I93_017333</name>
</gene>
<protein>
    <submittedName>
        <fullName evidence="1">Uncharacterized protein</fullName>
    </submittedName>
</protein>
<keyword evidence="2" id="KW-1185">Reference proteome</keyword>
<evidence type="ECO:0000313" key="2">
    <source>
        <dbReference type="Proteomes" id="UP001364617"/>
    </source>
</evidence>
<dbReference type="AlphaFoldDB" id="A0AAN9GXH9"/>
<accession>A0AAN9GXH9</accession>
<evidence type="ECO:0000313" key="1">
    <source>
        <dbReference type="EMBL" id="KAK7137223.1"/>
    </source>
</evidence>